<feature type="transmembrane region" description="Helical" evidence="1">
    <location>
        <begin position="56"/>
        <end position="83"/>
    </location>
</feature>
<protein>
    <submittedName>
        <fullName evidence="2">DUF5058 family protein</fullName>
    </submittedName>
</protein>
<keyword evidence="1" id="KW-0472">Membrane</keyword>
<gene>
    <name evidence="2" type="ORF">MOZ64_00315</name>
</gene>
<dbReference type="Pfam" id="PF16481">
    <property type="entry name" value="DUF5058"/>
    <property type="match status" value="1"/>
</dbReference>
<proteinExistence type="predicted"/>
<evidence type="ECO:0000313" key="3">
    <source>
        <dbReference type="Proteomes" id="UP001285244"/>
    </source>
</evidence>
<keyword evidence="3" id="KW-1185">Reference proteome</keyword>
<comment type="caution">
    <text evidence="2">The sequence shown here is derived from an EMBL/GenBank/DDBJ whole genome shotgun (WGS) entry which is preliminary data.</text>
</comment>
<evidence type="ECO:0000313" key="2">
    <source>
        <dbReference type="EMBL" id="MDX8416289.1"/>
    </source>
</evidence>
<feature type="transmembrane region" description="Helical" evidence="1">
    <location>
        <begin position="186"/>
        <end position="203"/>
    </location>
</feature>
<dbReference type="RefSeq" id="WP_320324627.1">
    <property type="nucleotide sequence ID" value="NZ_JALBUS010000001.1"/>
</dbReference>
<dbReference type="EMBL" id="JALBUS010000001">
    <property type="protein sequence ID" value="MDX8416289.1"/>
    <property type="molecule type" value="Genomic_DNA"/>
</dbReference>
<sequence length="231" mass="24500">MDAMQIANGIPMWIACGVPVCVVLVQAITFLRKAYQAGNKVGLSKGQMKEAIRSGAITSIGPSIVILSGMLSLLITVGGPIAWMRLSLIGAVMFESTAANMGTSAVGVTLGVDKMTPQALTMALWTMVIGSIGWVLFATFAANRMEKVQTKISGNNAKRLTMISVAAVIGVFSAMSATHLVRMDKNAVACVLGALIMALMMCITEKFQMKRLKEWNLTIAILGSMIITALL</sequence>
<feature type="transmembrane region" description="Helical" evidence="1">
    <location>
        <begin position="119"/>
        <end position="140"/>
    </location>
</feature>
<dbReference type="Proteomes" id="UP001285244">
    <property type="component" value="Unassembled WGS sequence"/>
</dbReference>
<reference evidence="2 3" key="1">
    <citation type="submission" date="2022-03" db="EMBL/GenBank/DDBJ databases">
        <title>Novel taxa within the pig intestine.</title>
        <authorList>
            <person name="Wylensek D."/>
            <person name="Bishof K."/>
            <person name="Afrizal A."/>
            <person name="Clavel T."/>
        </authorList>
    </citation>
    <scope>NUCLEOTIDE SEQUENCE [LARGE SCALE GENOMIC DNA]</scope>
    <source>
        <strain evidence="2 3">Cla-KB-P134</strain>
    </source>
</reference>
<feature type="transmembrane region" description="Helical" evidence="1">
    <location>
        <begin position="160"/>
        <end position="180"/>
    </location>
</feature>
<dbReference type="InterPro" id="IPR032479">
    <property type="entry name" value="DUF5058"/>
</dbReference>
<accession>A0ABU4WJ80</accession>
<evidence type="ECO:0000256" key="1">
    <source>
        <dbReference type="SAM" id="Phobius"/>
    </source>
</evidence>
<keyword evidence="1" id="KW-0812">Transmembrane</keyword>
<feature type="transmembrane region" description="Helical" evidence="1">
    <location>
        <begin position="12"/>
        <end position="35"/>
    </location>
</feature>
<organism evidence="2 3">
    <name type="scientific">Absicoccus intestinalis</name>
    <dbReference type="NCBI Taxonomy" id="2926319"/>
    <lineage>
        <taxon>Bacteria</taxon>
        <taxon>Bacillati</taxon>
        <taxon>Bacillota</taxon>
        <taxon>Erysipelotrichia</taxon>
        <taxon>Erysipelotrichales</taxon>
        <taxon>Erysipelotrichaceae</taxon>
        <taxon>Absicoccus</taxon>
    </lineage>
</organism>
<keyword evidence="1" id="KW-1133">Transmembrane helix</keyword>
<name>A0ABU4WJ80_9FIRM</name>